<feature type="transmembrane region" description="Helical" evidence="1">
    <location>
        <begin position="36"/>
        <end position="54"/>
    </location>
</feature>
<feature type="transmembrane region" description="Helical" evidence="1">
    <location>
        <begin position="7"/>
        <end position="24"/>
    </location>
</feature>
<dbReference type="EMBL" id="LQRT01000001">
    <property type="protein sequence ID" value="KZS42824.1"/>
    <property type="molecule type" value="Genomic_DNA"/>
</dbReference>
<gene>
    <name evidence="2" type="ORF">AWE51_15765</name>
</gene>
<dbReference type="STRING" id="1642818.AWE51_15765"/>
<sequence>MDLVKKFVFIMFLVFLWDSISFLIENDFKNYLEQINVFNFMFKVLMVFLIFLGINKLLSEAEKHEN</sequence>
<dbReference type="AlphaFoldDB" id="A0A162CVK7"/>
<evidence type="ECO:0000313" key="2">
    <source>
        <dbReference type="EMBL" id="KZS42824.1"/>
    </source>
</evidence>
<proteinExistence type="predicted"/>
<reference evidence="2 3" key="1">
    <citation type="submission" date="2016-01" db="EMBL/GenBank/DDBJ databases">
        <title>The draft genome sequence of Aquimarina sp. RZW4-3-2.</title>
        <authorList>
            <person name="Wang Y."/>
        </authorList>
    </citation>
    <scope>NUCLEOTIDE SEQUENCE [LARGE SCALE GENOMIC DNA]</scope>
    <source>
        <strain evidence="2 3">RZW4-3-2</strain>
    </source>
</reference>
<keyword evidence="1" id="KW-0472">Membrane</keyword>
<accession>A0A162CVK7</accession>
<organism evidence="2 3">
    <name type="scientific">Aquimarina aggregata</name>
    <dbReference type="NCBI Taxonomy" id="1642818"/>
    <lineage>
        <taxon>Bacteria</taxon>
        <taxon>Pseudomonadati</taxon>
        <taxon>Bacteroidota</taxon>
        <taxon>Flavobacteriia</taxon>
        <taxon>Flavobacteriales</taxon>
        <taxon>Flavobacteriaceae</taxon>
        <taxon>Aquimarina</taxon>
    </lineage>
</organism>
<dbReference type="Proteomes" id="UP000076715">
    <property type="component" value="Unassembled WGS sequence"/>
</dbReference>
<evidence type="ECO:0000256" key="1">
    <source>
        <dbReference type="SAM" id="Phobius"/>
    </source>
</evidence>
<keyword evidence="1" id="KW-1133">Transmembrane helix</keyword>
<protein>
    <submittedName>
        <fullName evidence="2">Uncharacterized protein</fullName>
    </submittedName>
</protein>
<keyword evidence="1" id="KW-0812">Transmembrane</keyword>
<name>A0A162CVK7_9FLAO</name>
<comment type="caution">
    <text evidence="2">The sequence shown here is derived from an EMBL/GenBank/DDBJ whole genome shotgun (WGS) entry which is preliminary data.</text>
</comment>
<keyword evidence="3" id="KW-1185">Reference proteome</keyword>
<evidence type="ECO:0000313" key="3">
    <source>
        <dbReference type="Proteomes" id="UP000076715"/>
    </source>
</evidence>